<dbReference type="InterPro" id="IPR001509">
    <property type="entry name" value="Epimerase_deHydtase"/>
</dbReference>
<evidence type="ECO:0000256" key="2">
    <source>
        <dbReference type="ARBA" id="ARBA00023445"/>
    </source>
</evidence>
<dbReference type="GO" id="GO:0016616">
    <property type="term" value="F:oxidoreductase activity, acting on the CH-OH group of donors, NAD or NADP as acceptor"/>
    <property type="evidence" value="ECO:0007669"/>
    <property type="project" value="TreeGrafter"/>
</dbReference>
<dbReference type="Pfam" id="PF01370">
    <property type="entry name" value="Epimerase"/>
    <property type="match status" value="1"/>
</dbReference>
<dbReference type="SUPFAM" id="SSF51735">
    <property type="entry name" value="NAD(P)-binding Rossmann-fold domains"/>
    <property type="match status" value="1"/>
</dbReference>
<name>A0A1S7UL33_ROSNE</name>
<dbReference type="AlphaFoldDB" id="A0A1S7UL33"/>
<keyword evidence="1" id="KW-0560">Oxidoreductase</keyword>
<evidence type="ECO:0000256" key="1">
    <source>
        <dbReference type="ARBA" id="ARBA00023002"/>
    </source>
</evidence>
<sequence length="393" mass="43199">MIHRLSRATELESNSGFPLNHRTLAWTCANSTSPETGMLPDMSTAEGQRKPTVLMTGLNGYLAGRTAELVLLKGYRIRGTVRNKLAGQKVKAALCRLGHSADDIDVVHIPDICQPDAFDAAADGCCAILHLAAPIADIWTLPPPEIVRVAVESTVNILRAATKTAHTMSGVVLVSSSAALFDIPWENRMYTEADWNANSEEIVRRETDKAGGFHGYLASKTAAEKIFWKFRDDHRPSFGMTTLQPSYFIGPPLIPWKTAADIPYSNSDFWKVVSGEEPPGPMMIYSDTIDIRDVARMLLWSAMNPEDADGQRFICSSAVGGGQAIADILRKRMPCLNVRVGQPGEGYSPDYKPQKDIGGFDSSKAVSVTGEDWIPYQESVLDLARYMQRYLSE</sequence>
<accession>A0A1S7UL33</accession>
<dbReference type="OrthoDB" id="2735536at2759"/>
<gene>
    <name evidence="4" type="ORF">SAMD00023353_0602230</name>
</gene>
<dbReference type="InterPro" id="IPR050425">
    <property type="entry name" value="NAD(P)_dehydrat-like"/>
</dbReference>
<dbReference type="Gene3D" id="3.40.50.720">
    <property type="entry name" value="NAD(P)-binding Rossmann-like Domain"/>
    <property type="match status" value="1"/>
</dbReference>
<feature type="domain" description="NAD-dependent epimerase/dehydratase" evidence="3">
    <location>
        <begin position="53"/>
        <end position="307"/>
    </location>
</feature>
<dbReference type="OMA" id="TAFIWQI"/>
<dbReference type="EMBL" id="DF977451">
    <property type="protein sequence ID" value="GAP84008.2"/>
    <property type="molecule type" value="Genomic_DNA"/>
</dbReference>
<evidence type="ECO:0000259" key="3">
    <source>
        <dbReference type="Pfam" id="PF01370"/>
    </source>
</evidence>
<organism evidence="4">
    <name type="scientific">Rosellinia necatrix</name>
    <name type="common">White root-rot fungus</name>
    <dbReference type="NCBI Taxonomy" id="77044"/>
    <lineage>
        <taxon>Eukaryota</taxon>
        <taxon>Fungi</taxon>
        <taxon>Dikarya</taxon>
        <taxon>Ascomycota</taxon>
        <taxon>Pezizomycotina</taxon>
        <taxon>Sordariomycetes</taxon>
        <taxon>Xylariomycetidae</taxon>
        <taxon>Xylariales</taxon>
        <taxon>Xylariaceae</taxon>
        <taxon>Rosellinia</taxon>
    </lineage>
</organism>
<dbReference type="PANTHER" id="PTHR10366:SF564">
    <property type="entry name" value="STEROL-4-ALPHA-CARBOXYLATE 3-DEHYDROGENASE, DECARBOXYLATING"/>
    <property type="match status" value="1"/>
</dbReference>
<reference evidence="4" key="1">
    <citation type="submission" date="2016-03" db="EMBL/GenBank/DDBJ databases">
        <title>Draft genome sequence of Rosellinia necatrix.</title>
        <authorList>
            <person name="Kanematsu S."/>
        </authorList>
    </citation>
    <scope>NUCLEOTIDE SEQUENCE [LARGE SCALE GENOMIC DNA]</scope>
    <source>
        <strain evidence="4">W97</strain>
    </source>
</reference>
<comment type="similarity">
    <text evidence="2">Belongs to the NAD(P)-dependent epimerase/dehydratase family. Dihydroflavonol-4-reductase subfamily.</text>
</comment>
<evidence type="ECO:0000313" key="4">
    <source>
        <dbReference type="EMBL" id="GAP84008.2"/>
    </source>
</evidence>
<keyword evidence="5" id="KW-1185">Reference proteome</keyword>
<dbReference type="PANTHER" id="PTHR10366">
    <property type="entry name" value="NAD DEPENDENT EPIMERASE/DEHYDRATASE"/>
    <property type="match status" value="1"/>
</dbReference>
<protein>
    <submittedName>
        <fullName evidence="4">Putative NAD dependent epimerase</fullName>
    </submittedName>
</protein>
<dbReference type="STRING" id="77044.A0A1S7UL33"/>
<evidence type="ECO:0000313" key="5">
    <source>
        <dbReference type="Proteomes" id="UP000054516"/>
    </source>
</evidence>
<dbReference type="InterPro" id="IPR036291">
    <property type="entry name" value="NAD(P)-bd_dom_sf"/>
</dbReference>
<proteinExistence type="inferred from homology"/>
<dbReference type="Proteomes" id="UP000054516">
    <property type="component" value="Unassembled WGS sequence"/>
</dbReference>